<comment type="caution">
    <text evidence="1">The sequence shown here is derived from an EMBL/GenBank/DDBJ whole genome shotgun (WGS) entry which is preliminary data.</text>
</comment>
<evidence type="ECO:0000313" key="1">
    <source>
        <dbReference type="EMBL" id="MPC62816.1"/>
    </source>
</evidence>
<dbReference type="Proteomes" id="UP000324222">
    <property type="component" value="Unassembled WGS sequence"/>
</dbReference>
<dbReference type="EMBL" id="VSRR010020086">
    <property type="protein sequence ID" value="MPC62816.1"/>
    <property type="molecule type" value="Genomic_DNA"/>
</dbReference>
<organism evidence="1 2">
    <name type="scientific">Portunus trituberculatus</name>
    <name type="common">Swimming crab</name>
    <name type="synonym">Neptunus trituberculatus</name>
    <dbReference type="NCBI Taxonomy" id="210409"/>
    <lineage>
        <taxon>Eukaryota</taxon>
        <taxon>Metazoa</taxon>
        <taxon>Ecdysozoa</taxon>
        <taxon>Arthropoda</taxon>
        <taxon>Crustacea</taxon>
        <taxon>Multicrustacea</taxon>
        <taxon>Malacostraca</taxon>
        <taxon>Eumalacostraca</taxon>
        <taxon>Eucarida</taxon>
        <taxon>Decapoda</taxon>
        <taxon>Pleocyemata</taxon>
        <taxon>Brachyura</taxon>
        <taxon>Eubrachyura</taxon>
        <taxon>Portunoidea</taxon>
        <taxon>Portunidae</taxon>
        <taxon>Portuninae</taxon>
        <taxon>Portunus</taxon>
    </lineage>
</organism>
<keyword evidence="2" id="KW-1185">Reference proteome</keyword>
<name>A0A5B7GYX8_PORTR</name>
<accession>A0A5B7GYX8</accession>
<sequence>MPEEERTTPLPPYDIVSGVPKHSFKTVADAYWGYHQLELDKEIDFVGWKGYKLTDEHLVAVNNSSMPDKPSISDIRSWYRFMN</sequence>
<gene>
    <name evidence="1" type="ORF">E2C01_056906</name>
</gene>
<evidence type="ECO:0000313" key="2">
    <source>
        <dbReference type="Proteomes" id="UP000324222"/>
    </source>
</evidence>
<dbReference type="AlphaFoldDB" id="A0A5B7GYX8"/>
<reference evidence="1 2" key="1">
    <citation type="submission" date="2019-05" db="EMBL/GenBank/DDBJ databases">
        <title>Another draft genome of Portunus trituberculatus and its Hox gene families provides insights of decapod evolution.</title>
        <authorList>
            <person name="Jeong J.-H."/>
            <person name="Song I."/>
            <person name="Kim S."/>
            <person name="Choi T."/>
            <person name="Kim D."/>
            <person name="Ryu S."/>
            <person name="Kim W."/>
        </authorList>
    </citation>
    <scope>NUCLEOTIDE SEQUENCE [LARGE SCALE GENOMIC DNA]</scope>
    <source>
        <tissue evidence="1">Muscle</tissue>
    </source>
</reference>
<proteinExistence type="predicted"/>
<protein>
    <submittedName>
        <fullName evidence="1">Uncharacterized protein</fullName>
    </submittedName>
</protein>